<keyword evidence="5 6" id="KW-0472">Membrane</keyword>
<feature type="transmembrane region" description="Helical" evidence="6">
    <location>
        <begin position="132"/>
        <end position="150"/>
    </location>
</feature>
<feature type="transmembrane region" description="Helical" evidence="6">
    <location>
        <begin position="175"/>
        <end position="199"/>
    </location>
</feature>
<evidence type="ECO:0000256" key="1">
    <source>
        <dbReference type="ARBA" id="ARBA00004651"/>
    </source>
</evidence>
<evidence type="ECO:0000313" key="7">
    <source>
        <dbReference type="EMBL" id="MDE1464044.1"/>
    </source>
</evidence>
<dbReference type="EMBL" id="JAPMOU010000027">
    <property type="protein sequence ID" value="MDE1464044.1"/>
    <property type="molecule type" value="Genomic_DNA"/>
</dbReference>
<dbReference type="InterPro" id="IPR004633">
    <property type="entry name" value="NaPi_cotrn-rel/YqeW-like"/>
</dbReference>
<dbReference type="RefSeq" id="WP_274690374.1">
    <property type="nucleotide sequence ID" value="NZ_JAPMOU010000027.1"/>
</dbReference>
<evidence type="ECO:0000256" key="3">
    <source>
        <dbReference type="ARBA" id="ARBA00022692"/>
    </source>
</evidence>
<feature type="transmembrane region" description="Helical" evidence="6">
    <location>
        <begin position="283"/>
        <end position="302"/>
    </location>
</feature>
<dbReference type="NCBIfam" id="NF037997">
    <property type="entry name" value="Na_Pi_symport"/>
    <property type="match status" value="1"/>
</dbReference>
<evidence type="ECO:0000256" key="5">
    <source>
        <dbReference type="ARBA" id="ARBA00023136"/>
    </source>
</evidence>
<dbReference type="Pfam" id="PF02690">
    <property type="entry name" value="Na_Pi_cotrans"/>
    <property type="match status" value="2"/>
</dbReference>
<evidence type="ECO:0000313" key="8">
    <source>
        <dbReference type="Proteomes" id="UP001528823"/>
    </source>
</evidence>
<evidence type="ECO:0000256" key="4">
    <source>
        <dbReference type="ARBA" id="ARBA00022989"/>
    </source>
</evidence>
<dbReference type="NCBIfam" id="TIGR00704">
    <property type="entry name" value="NaPi_cotrn_rel"/>
    <property type="match status" value="1"/>
</dbReference>
<keyword evidence="3 6" id="KW-0812">Transmembrane</keyword>
<dbReference type="Proteomes" id="UP001528823">
    <property type="component" value="Unassembled WGS sequence"/>
</dbReference>
<dbReference type="InterPro" id="IPR003841">
    <property type="entry name" value="Na/Pi_transpt"/>
</dbReference>
<protein>
    <submittedName>
        <fullName evidence="7">Na/Pi symporter</fullName>
    </submittedName>
</protein>
<keyword evidence="8" id="KW-1185">Reference proteome</keyword>
<comment type="subcellular location">
    <subcellularLocation>
        <location evidence="1">Cell membrane</location>
        <topology evidence="1">Multi-pass membrane protein</topology>
    </subcellularLocation>
</comment>
<feature type="transmembrane region" description="Helical" evidence="6">
    <location>
        <begin position="46"/>
        <end position="70"/>
    </location>
</feature>
<evidence type="ECO:0000256" key="2">
    <source>
        <dbReference type="ARBA" id="ARBA00022475"/>
    </source>
</evidence>
<keyword evidence="2" id="KW-1003">Cell membrane</keyword>
<proteinExistence type="predicted"/>
<feature type="transmembrane region" description="Helical" evidence="6">
    <location>
        <begin position="246"/>
        <end position="271"/>
    </location>
</feature>
<evidence type="ECO:0000256" key="6">
    <source>
        <dbReference type="SAM" id="Phobius"/>
    </source>
</evidence>
<gene>
    <name evidence="7" type="ORF">ORQ98_18985</name>
</gene>
<keyword evidence="4 6" id="KW-1133">Transmembrane helix</keyword>
<comment type="caution">
    <text evidence="7">The sequence shown here is derived from an EMBL/GenBank/DDBJ whole genome shotgun (WGS) entry which is preliminary data.</text>
</comment>
<sequence length="537" mass="58245">MIFNLVGSLGLFLLGMWLMTEGLKLAGGRALEQLLAKWTSNRQRALFSGILITGLVQSSSAVTVATIGFVNAGVLTFQQTLWVVFGSNVGTTLTAWIVTLFGFTVKIDAFAFPLVGIGAGLRIFFPHERGKALGMALAGFGLLFMGIDALKENFSGYANQIDITSILSESGHETLWGLFIGFLLTLLTQSSSAAIAIILTAVASGVAGVHVAAAAVIGANVGTTSTALIASLGATVNAKRLAWAHVVFNMLTAVVALAMLPLFWLMVTWLADFTGTESNLTTLLAIFHTLFNLLGVVLMWPIEPYLSRFLLSRYNKPVKAHFKSHLDANIATVPDLAVRAMVLELNLLLEEVGQFNFTHGKKQEEIQQVKSRIEQVNVFISLLLKSTLAKEQGEIVTDGLSIAYRLHNACKLYAEAVFLYQSISSSKLATVERLHQWLGAVDQVSHILHHCDRELDQEQLAGLIEKYNVLKKQLFAAVVGEKVEIHTVDVSLQIASLGRRFIEQMSQANSIYKNLALTVAVEPDESSSSVLSLPAES</sequence>
<reference evidence="7 8" key="1">
    <citation type="submission" date="2022-11" db="EMBL/GenBank/DDBJ databases">
        <title>Spartinivicinus poritis sp. nov., isolated from scleractinian coral Porites lutea.</title>
        <authorList>
            <person name="Zhang G."/>
            <person name="Cai L."/>
            <person name="Wei Q."/>
        </authorList>
    </citation>
    <scope>NUCLEOTIDE SEQUENCE [LARGE SCALE GENOMIC DNA]</scope>
    <source>
        <strain evidence="7 8">A2-2</strain>
    </source>
</reference>
<dbReference type="PANTHER" id="PTHR10010:SF46">
    <property type="entry name" value="SODIUM-DEPENDENT PHOSPHATE TRANSPORT PROTEIN 2B"/>
    <property type="match status" value="1"/>
</dbReference>
<feature type="transmembrane region" description="Helical" evidence="6">
    <location>
        <begin position="109"/>
        <end position="125"/>
    </location>
</feature>
<name>A0ABT5UCD8_9GAMM</name>
<accession>A0ABT5UCD8</accession>
<dbReference type="PANTHER" id="PTHR10010">
    <property type="entry name" value="SOLUTE CARRIER FAMILY 34 SODIUM PHOSPHATE , MEMBER 2-RELATED"/>
    <property type="match status" value="1"/>
</dbReference>
<feature type="transmembrane region" description="Helical" evidence="6">
    <location>
        <begin position="82"/>
        <end position="103"/>
    </location>
</feature>
<feature type="transmembrane region" description="Helical" evidence="6">
    <location>
        <begin position="211"/>
        <end position="234"/>
    </location>
</feature>
<organism evidence="7 8">
    <name type="scientific">Spartinivicinus poritis</name>
    <dbReference type="NCBI Taxonomy" id="2994640"/>
    <lineage>
        <taxon>Bacteria</taxon>
        <taxon>Pseudomonadati</taxon>
        <taxon>Pseudomonadota</taxon>
        <taxon>Gammaproteobacteria</taxon>
        <taxon>Oceanospirillales</taxon>
        <taxon>Zooshikellaceae</taxon>
        <taxon>Spartinivicinus</taxon>
    </lineage>
</organism>